<dbReference type="EMBL" id="CAJNOO010000085">
    <property type="protein sequence ID" value="CAF0793562.1"/>
    <property type="molecule type" value="Genomic_DNA"/>
</dbReference>
<comment type="subcellular location">
    <subcellularLocation>
        <location evidence="1">Endomembrane system</location>
    </subcellularLocation>
</comment>
<keyword evidence="8" id="KW-0325">Glycoprotein</keyword>
<keyword evidence="7" id="KW-1015">Disulfide bond</keyword>
<comment type="caution">
    <text evidence="11">The sequence shown here is derived from an EMBL/GenBank/DDBJ whole genome shotgun (WGS) entry which is preliminary data.</text>
</comment>
<name>A0A813S8F3_9BILA</name>
<evidence type="ECO:0000256" key="2">
    <source>
        <dbReference type="ARBA" id="ARBA00022448"/>
    </source>
</evidence>
<dbReference type="InterPro" id="IPR009011">
    <property type="entry name" value="Man6P_isomerase_rcpt-bd_dom_sf"/>
</dbReference>
<protein>
    <recommendedName>
        <fullName evidence="10">MRH domain-containing protein</fullName>
    </recommendedName>
</protein>
<dbReference type="Gene3D" id="2.70.130.10">
    <property type="entry name" value="Mannose-6-phosphate receptor binding domain"/>
    <property type="match status" value="1"/>
</dbReference>
<dbReference type="Proteomes" id="UP000663882">
    <property type="component" value="Unassembled WGS sequence"/>
</dbReference>
<evidence type="ECO:0000256" key="5">
    <source>
        <dbReference type="ARBA" id="ARBA00022989"/>
    </source>
</evidence>
<evidence type="ECO:0000256" key="9">
    <source>
        <dbReference type="SAM" id="Phobius"/>
    </source>
</evidence>
<organism evidence="11 12">
    <name type="scientific">Rotaria sordida</name>
    <dbReference type="NCBI Taxonomy" id="392033"/>
    <lineage>
        <taxon>Eukaryota</taxon>
        <taxon>Metazoa</taxon>
        <taxon>Spiralia</taxon>
        <taxon>Gnathifera</taxon>
        <taxon>Rotifera</taxon>
        <taxon>Eurotatoria</taxon>
        <taxon>Bdelloidea</taxon>
        <taxon>Philodinida</taxon>
        <taxon>Philodinidae</taxon>
        <taxon>Rotaria</taxon>
    </lineage>
</organism>
<dbReference type="AlphaFoldDB" id="A0A813S8F3"/>
<dbReference type="PROSITE" id="PS51914">
    <property type="entry name" value="MRH"/>
    <property type="match status" value="1"/>
</dbReference>
<evidence type="ECO:0000256" key="1">
    <source>
        <dbReference type="ARBA" id="ARBA00004308"/>
    </source>
</evidence>
<sequence>MQKWKIFGKNFTVSNKGLTYFIGICSSPDNLANNTAIIQKENNSSYVLGKLDQVNFVRGDNWILLTYRNGDPYKNICSNSTRSASIMFVCGQNRTDPTVLQAHTDTDQHCDYMFELQVSEMCPAVEKNKKLSGGAIFLIIFFSIAIAYLVIGAVFMHIKHGARGLEHIPNFEMWRKLGNSAADGCDFCCRCERSSPRAGYFLDESGPDMRDDDILSP</sequence>
<evidence type="ECO:0000256" key="3">
    <source>
        <dbReference type="ARBA" id="ARBA00022692"/>
    </source>
</evidence>
<accession>A0A813S8F3</accession>
<keyword evidence="4" id="KW-0732">Signal</keyword>
<dbReference type="Pfam" id="PF02157">
    <property type="entry name" value="Man-6-P_recep"/>
    <property type="match status" value="1"/>
</dbReference>
<feature type="domain" description="MRH" evidence="10">
    <location>
        <begin position="2"/>
        <end position="124"/>
    </location>
</feature>
<feature type="transmembrane region" description="Helical" evidence="9">
    <location>
        <begin position="135"/>
        <end position="158"/>
    </location>
</feature>
<dbReference type="OrthoDB" id="29460at2759"/>
<evidence type="ECO:0000313" key="12">
    <source>
        <dbReference type="Proteomes" id="UP000663882"/>
    </source>
</evidence>
<evidence type="ECO:0000259" key="10">
    <source>
        <dbReference type="PROSITE" id="PS51914"/>
    </source>
</evidence>
<evidence type="ECO:0000256" key="6">
    <source>
        <dbReference type="ARBA" id="ARBA00023136"/>
    </source>
</evidence>
<dbReference type="SUPFAM" id="SSF50911">
    <property type="entry name" value="Mannose 6-phosphate receptor domain"/>
    <property type="match status" value="1"/>
</dbReference>
<dbReference type="PRINTS" id="PR00715">
    <property type="entry name" value="MAN6PRECEPTR"/>
</dbReference>
<evidence type="ECO:0000313" key="11">
    <source>
        <dbReference type="EMBL" id="CAF0793562.1"/>
    </source>
</evidence>
<dbReference type="PANTHER" id="PTHR15071:SF29">
    <property type="entry name" value="CATION-DEPENDENT MANNOSE-6-PHOSPHATE RECEPTOR"/>
    <property type="match status" value="1"/>
</dbReference>
<dbReference type="GO" id="GO:0005768">
    <property type="term" value="C:endosome"/>
    <property type="evidence" value="ECO:0007669"/>
    <property type="project" value="InterPro"/>
</dbReference>
<keyword evidence="5 9" id="KW-1133">Transmembrane helix</keyword>
<keyword evidence="2" id="KW-0813">Transport</keyword>
<reference evidence="11" key="1">
    <citation type="submission" date="2021-02" db="EMBL/GenBank/DDBJ databases">
        <authorList>
            <person name="Nowell W R."/>
        </authorList>
    </citation>
    <scope>NUCLEOTIDE SEQUENCE</scope>
</reference>
<dbReference type="InterPro" id="IPR000296">
    <property type="entry name" value="Man-6-P_rcpt_cation_dep"/>
</dbReference>
<evidence type="ECO:0000256" key="8">
    <source>
        <dbReference type="ARBA" id="ARBA00023180"/>
    </source>
</evidence>
<dbReference type="GO" id="GO:0019904">
    <property type="term" value="F:protein domain specific binding"/>
    <property type="evidence" value="ECO:0007669"/>
    <property type="project" value="InterPro"/>
</dbReference>
<keyword evidence="3 9" id="KW-0812">Transmembrane</keyword>
<dbReference type="GO" id="GO:0006622">
    <property type="term" value="P:protein targeting to lysosome"/>
    <property type="evidence" value="ECO:0007669"/>
    <property type="project" value="InterPro"/>
</dbReference>
<proteinExistence type="predicted"/>
<dbReference type="GO" id="GO:0005802">
    <property type="term" value="C:trans-Golgi network"/>
    <property type="evidence" value="ECO:0007669"/>
    <property type="project" value="TreeGrafter"/>
</dbReference>
<evidence type="ECO:0000256" key="4">
    <source>
        <dbReference type="ARBA" id="ARBA00022729"/>
    </source>
</evidence>
<dbReference type="PANTHER" id="PTHR15071">
    <property type="entry name" value="MANNOSE-6-PHOSPHATE RECEPTOR FAMILY MEMBER"/>
    <property type="match status" value="1"/>
</dbReference>
<dbReference type="InterPro" id="IPR044865">
    <property type="entry name" value="MRH_dom"/>
</dbReference>
<evidence type="ECO:0000256" key="7">
    <source>
        <dbReference type="ARBA" id="ARBA00023157"/>
    </source>
</evidence>
<gene>
    <name evidence="11" type="ORF">RFH988_LOCUS3549</name>
</gene>
<dbReference type="InterPro" id="IPR028927">
    <property type="entry name" value="Man-6-P_rcpt"/>
</dbReference>
<keyword evidence="6 9" id="KW-0472">Membrane</keyword>